<accession>A0ABP0QMM9</accession>
<feature type="region of interest" description="Disordered" evidence="1">
    <location>
        <begin position="71"/>
        <end position="90"/>
    </location>
</feature>
<evidence type="ECO:0000313" key="3">
    <source>
        <dbReference type="Proteomes" id="UP001642464"/>
    </source>
</evidence>
<feature type="region of interest" description="Disordered" evidence="1">
    <location>
        <begin position="198"/>
        <end position="217"/>
    </location>
</feature>
<keyword evidence="3" id="KW-1185">Reference proteome</keyword>
<comment type="caution">
    <text evidence="2">The sequence shown here is derived from an EMBL/GenBank/DDBJ whole genome shotgun (WGS) entry which is preliminary data.</text>
</comment>
<dbReference type="EMBL" id="CAXAMM010039685">
    <property type="protein sequence ID" value="CAK9088386.1"/>
    <property type="molecule type" value="Genomic_DNA"/>
</dbReference>
<feature type="compositionally biased region" description="Basic and acidic residues" evidence="1">
    <location>
        <begin position="198"/>
        <end position="211"/>
    </location>
</feature>
<protein>
    <submittedName>
        <fullName evidence="2">Protein-tyrosine-phosphatase</fullName>
    </submittedName>
</protein>
<evidence type="ECO:0000313" key="2">
    <source>
        <dbReference type="EMBL" id="CAK9088386.1"/>
    </source>
</evidence>
<dbReference type="Proteomes" id="UP001642464">
    <property type="component" value="Unassembled WGS sequence"/>
</dbReference>
<sequence>MASSRGTDLPTGCTCKAGFSGSVTATPLGSPQFCATWLQLQDGLHRHHYGDQQWLGDGKNGDREVFGWKPKPGDTIGDTQDATPGDGDGVGGSGQTELCCETVACPGNSAGASVSAGCSCDAGFSGPGRPEEGGGAVTPSSKSPFYENGCTAVQCPVHSTGKTVPSGCSCNAGYSGSITASSQTPFFAGSCEAISGSLREDVQSERRRERLAASTKTEDEELVLSVRLLEERKRRMET</sequence>
<evidence type="ECO:0000256" key="1">
    <source>
        <dbReference type="SAM" id="MobiDB-lite"/>
    </source>
</evidence>
<proteinExistence type="predicted"/>
<gene>
    <name evidence="2" type="ORF">SCF082_LOCUS41742</name>
</gene>
<reference evidence="2 3" key="1">
    <citation type="submission" date="2024-02" db="EMBL/GenBank/DDBJ databases">
        <authorList>
            <person name="Chen Y."/>
            <person name="Shah S."/>
            <person name="Dougan E. K."/>
            <person name="Thang M."/>
            <person name="Chan C."/>
        </authorList>
    </citation>
    <scope>NUCLEOTIDE SEQUENCE [LARGE SCALE GENOMIC DNA]</scope>
</reference>
<organism evidence="2 3">
    <name type="scientific">Durusdinium trenchii</name>
    <dbReference type="NCBI Taxonomy" id="1381693"/>
    <lineage>
        <taxon>Eukaryota</taxon>
        <taxon>Sar</taxon>
        <taxon>Alveolata</taxon>
        <taxon>Dinophyceae</taxon>
        <taxon>Suessiales</taxon>
        <taxon>Symbiodiniaceae</taxon>
        <taxon>Durusdinium</taxon>
    </lineage>
</organism>
<name>A0ABP0QMM9_9DINO</name>